<protein>
    <submittedName>
        <fullName evidence="1">Uncharacterized protein</fullName>
    </submittedName>
</protein>
<dbReference type="EMBL" id="JACGWJ010000006">
    <property type="protein sequence ID" value="KAL0413060.1"/>
    <property type="molecule type" value="Genomic_DNA"/>
</dbReference>
<sequence>MQEKLSALIARDEQAEPSRVNPLQLLNAIRHEKKSSVTIKGVRVVLAQFHALLLRRQADGFSFFASFSLFDLQRRKH</sequence>
<dbReference type="AlphaFoldDB" id="A0AAW2U7Z1"/>
<reference evidence="1" key="2">
    <citation type="journal article" date="2024" name="Plant">
        <title>Genomic evolution and insights into agronomic trait innovations of Sesamum species.</title>
        <authorList>
            <person name="Miao H."/>
            <person name="Wang L."/>
            <person name="Qu L."/>
            <person name="Liu H."/>
            <person name="Sun Y."/>
            <person name="Le M."/>
            <person name="Wang Q."/>
            <person name="Wei S."/>
            <person name="Zheng Y."/>
            <person name="Lin W."/>
            <person name="Duan Y."/>
            <person name="Cao H."/>
            <person name="Xiong S."/>
            <person name="Wang X."/>
            <person name="Wei L."/>
            <person name="Li C."/>
            <person name="Ma Q."/>
            <person name="Ju M."/>
            <person name="Zhao R."/>
            <person name="Li G."/>
            <person name="Mu C."/>
            <person name="Tian Q."/>
            <person name="Mei H."/>
            <person name="Zhang T."/>
            <person name="Gao T."/>
            <person name="Zhang H."/>
        </authorList>
    </citation>
    <scope>NUCLEOTIDE SEQUENCE</scope>
    <source>
        <strain evidence="1">G02</strain>
    </source>
</reference>
<name>A0AAW2U7Z1_SESRA</name>
<organism evidence="1">
    <name type="scientific">Sesamum radiatum</name>
    <name type="common">Black benniseed</name>
    <dbReference type="NCBI Taxonomy" id="300843"/>
    <lineage>
        <taxon>Eukaryota</taxon>
        <taxon>Viridiplantae</taxon>
        <taxon>Streptophyta</taxon>
        <taxon>Embryophyta</taxon>
        <taxon>Tracheophyta</taxon>
        <taxon>Spermatophyta</taxon>
        <taxon>Magnoliopsida</taxon>
        <taxon>eudicotyledons</taxon>
        <taxon>Gunneridae</taxon>
        <taxon>Pentapetalae</taxon>
        <taxon>asterids</taxon>
        <taxon>lamiids</taxon>
        <taxon>Lamiales</taxon>
        <taxon>Pedaliaceae</taxon>
        <taxon>Sesamum</taxon>
    </lineage>
</organism>
<reference evidence="1" key="1">
    <citation type="submission" date="2020-06" db="EMBL/GenBank/DDBJ databases">
        <authorList>
            <person name="Li T."/>
            <person name="Hu X."/>
            <person name="Zhang T."/>
            <person name="Song X."/>
            <person name="Zhang H."/>
            <person name="Dai N."/>
            <person name="Sheng W."/>
            <person name="Hou X."/>
            <person name="Wei L."/>
        </authorList>
    </citation>
    <scope>NUCLEOTIDE SEQUENCE</scope>
    <source>
        <strain evidence="1">G02</strain>
        <tissue evidence="1">Leaf</tissue>
    </source>
</reference>
<gene>
    <name evidence="1" type="ORF">Sradi_1507700</name>
</gene>
<evidence type="ECO:0000313" key="1">
    <source>
        <dbReference type="EMBL" id="KAL0413060.1"/>
    </source>
</evidence>
<comment type="caution">
    <text evidence="1">The sequence shown here is derived from an EMBL/GenBank/DDBJ whole genome shotgun (WGS) entry which is preliminary data.</text>
</comment>
<accession>A0AAW2U7Z1</accession>
<proteinExistence type="predicted"/>